<dbReference type="PANTHER" id="PTHR43425">
    <property type="entry name" value="OXYGEN-INSENSITIVE NADPH NITROREDUCTASE"/>
    <property type="match status" value="1"/>
</dbReference>
<keyword evidence="3 5" id="KW-0288">FMN</keyword>
<organism evidence="7 8">
    <name type="scientific">Halalkalibacillus sediminis</name>
    <dbReference type="NCBI Taxonomy" id="2018042"/>
    <lineage>
        <taxon>Bacteria</taxon>
        <taxon>Bacillati</taxon>
        <taxon>Bacillota</taxon>
        <taxon>Bacilli</taxon>
        <taxon>Bacillales</taxon>
        <taxon>Bacillaceae</taxon>
        <taxon>Halalkalibacillus</taxon>
    </lineage>
</organism>
<dbReference type="PIRSF" id="PIRSF005426">
    <property type="entry name" value="Frp"/>
    <property type="match status" value="1"/>
</dbReference>
<dbReference type="SUPFAM" id="SSF55469">
    <property type="entry name" value="FMN-dependent nitroreductase-like"/>
    <property type="match status" value="1"/>
</dbReference>
<dbReference type="InterPro" id="IPR016446">
    <property type="entry name" value="Flavin_OxRdtase_Frp"/>
</dbReference>
<accession>A0A2I0QVT1</accession>
<reference evidence="7 8" key="1">
    <citation type="submission" date="2017-06" db="EMBL/GenBank/DDBJ databases">
        <title>the draft geome sequence of Illustriluteabacillus marina B3227.</title>
        <authorList>
            <person name="He R.-H."/>
            <person name="Du Z.-J."/>
        </authorList>
    </citation>
    <scope>NUCLEOTIDE SEQUENCE [LARGE SCALE GENOMIC DNA]</scope>
    <source>
        <strain evidence="7 8">B3227</strain>
    </source>
</reference>
<dbReference type="AlphaFoldDB" id="A0A2I0QVT1"/>
<gene>
    <name evidence="7" type="ORF">CEY16_01420</name>
</gene>
<dbReference type="GO" id="GO:0016491">
    <property type="term" value="F:oxidoreductase activity"/>
    <property type="evidence" value="ECO:0007669"/>
    <property type="project" value="UniProtKB-UniRule"/>
</dbReference>
<evidence type="ECO:0000313" key="7">
    <source>
        <dbReference type="EMBL" id="PKR78445.1"/>
    </source>
</evidence>
<feature type="domain" description="Nitroreductase" evidence="6">
    <location>
        <begin position="8"/>
        <end position="164"/>
    </location>
</feature>
<evidence type="ECO:0000256" key="3">
    <source>
        <dbReference type="ARBA" id="ARBA00022643"/>
    </source>
</evidence>
<name>A0A2I0QVT1_9BACI</name>
<dbReference type="Pfam" id="PF00881">
    <property type="entry name" value="Nitroreductase"/>
    <property type="match status" value="1"/>
</dbReference>
<dbReference type="PANTHER" id="PTHR43425:SF3">
    <property type="entry name" value="NADPH-DEPENDENT OXIDOREDUCTASE"/>
    <property type="match status" value="1"/>
</dbReference>
<dbReference type="EMBL" id="PJNH01000001">
    <property type="protein sequence ID" value="PKR78445.1"/>
    <property type="molecule type" value="Genomic_DNA"/>
</dbReference>
<evidence type="ECO:0000313" key="8">
    <source>
        <dbReference type="Proteomes" id="UP000243524"/>
    </source>
</evidence>
<comment type="caution">
    <text evidence="7">The sequence shown here is derived from an EMBL/GenBank/DDBJ whole genome shotgun (WGS) entry which is preliminary data.</text>
</comment>
<dbReference type="InterPro" id="IPR029479">
    <property type="entry name" value="Nitroreductase"/>
</dbReference>
<keyword evidence="8" id="KW-1185">Reference proteome</keyword>
<dbReference type="InterPro" id="IPR000415">
    <property type="entry name" value="Nitroreductase-like"/>
</dbReference>
<dbReference type="Gene3D" id="3.40.109.10">
    <property type="entry name" value="NADH Oxidase"/>
    <property type="match status" value="1"/>
</dbReference>
<dbReference type="RefSeq" id="WP_101330189.1">
    <property type="nucleotide sequence ID" value="NZ_PJNH01000001.1"/>
</dbReference>
<dbReference type="Proteomes" id="UP000243524">
    <property type="component" value="Unassembled WGS sequence"/>
</dbReference>
<evidence type="ECO:0000256" key="2">
    <source>
        <dbReference type="ARBA" id="ARBA00022630"/>
    </source>
</evidence>
<protein>
    <submittedName>
        <fullName evidence="7">Oxygen-insensitive NADPH nitroreductase</fullName>
    </submittedName>
</protein>
<evidence type="ECO:0000256" key="5">
    <source>
        <dbReference type="PIRNR" id="PIRNR005426"/>
    </source>
</evidence>
<evidence type="ECO:0000256" key="1">
    <source>
        <dbReference type="ARBA" id="ARBA00008366"/>
    </source>
</evidence>
<keyword evidence="5" id="KW-0521">NADP</keyword>
<proteinExistence type="inferred from homology"/>
<dbReference type="CDD" id="cd02146">
    <property type="entry name" value="NfsA-like"/>
    <property type="match status" value="1"/>
</dbReference>
<keyword evidence="4 5" id="KW-0560">Oxidoreductase</keyword>
<comment type="similarity">
    <text evidence="1 5">Belongs to the flavin oxidoreductase frp family.</text>
</comment>
<evidence type="ECO:0000259" key="6">
    <source>
        <dbReference type="Pfam" id="PF00881"/>
    </source>
</evidence>
<dbReference type="OrthoDB" id="9775805at2"/>
<sequence length="245" mass="28139">MNETIQQIQNHRSIRKFKNEEITQKQIDEIIQSAQSASTSSYYQAYSIIGITDPELKKALRDVSGQQYVENNGHLFVFCADLNRIYNSQPKEIQEEMVVNLENTEFFMMSTVDASLAAQNAALASEAMGLGICYLGSLRNNINKVNELLDLPKYVIPIFGMAIGVPDESPEKKPRLPIDTIYHENKYQLNQPGIEKFDQTTVEYYQSRSTNQKVERWSEQVGKKLRKPMRMDVTDFVKSKNLNVR</sequence>
<keyword evidence="2 5" id="KW-0285">Flavoprotein</keyword>
<evidence type="ECO:0000256" key="4">
    <source>
        <dbReference type="ARBA" id="ARBA00023002"/>
    </source>
</evidence>
<dbReference type="NCBIfam" id="NF008033">
    <property type="entry name" value="PRK10765.1"/>
    <property type="match status" value="1"/>
</dbReference>